<evidence type="ECO:0000313" key="8">
    <source>
        <dbReference type="Proteomes" id="UP000218628"/>
    </source>
</evidence>
<dbReference type="PANTHER" id="PTHR22939">
    <property type="entry name" value="SERINE PROTEASE FAMILY S1C HTRA-RELATED"/>
    <property type="match status" value="1"/>
</dbReference>
<dbReference type="Proteomes" id="UP000785653">
    <property type="component" value="Unassembled WGS sequence"/>
</dbReference>
<evidence type="ECO:0000313" key="7">
    <source>
        <dbReference type="EMBL" id="MBF1673511.1"/>
    </source>
</evidence>
<evidence type="ECO:0000256" key="2">
    <source>
        <dbReference type="ARBA" id="ARBA00022670"/>
    </source>
</evidence>
<dbReference type="Proteomes" id="UP000218628">
    <property type="component" value="Chromosome"/>
</dbReference>
<dbReference type="InterPro" id="IPR001940">
    <property type="entry name" value="Peptidase_S1C"/>
</dbReference>
<dbReference type="EMBL" id="JABZXS010000053">
    <property type="protein sequence ID" value="MBF1673511.1"/>
    <property type="molecule type" value="Genomic_DNA"/>
</dbReference>
<dbReference type="GO" id="GO:0004252">
    <property type="term" value="F:serine-type endopeptidase activity"/>
    <property type="evidence" value="ECO:0007669"/>
    <property type="project" value="InterPro"/>
</dbReference>
<organism evidence="6 8">
    <name type="scientific">Rothia mucilaginosa</name>
    <dbReference type="NCBI Taxonomy" id="43675"/>
    <lineage>
        <taxon>Bacteria</taxon>
        <taxon>Bacillati</taxon>
        <taxon>Actinomycetota</taxon>
        <taxon>Actinomycetes</taxon>
        <taxon>Micrococcales</taxon>
        <taxon>Micrococcaceae</taxon>
        <taxon>Rothia</taxon>
    </lineage>
</organism>
<dbReference type="Pfam" id="PF13365">
    <property type="entry name" value="Trypsin_2"/>
    <property type="match status" value="1"/>
</dbReference>
<proteinExistence type="inferred from homology"/>
<dbReference type="Gene3D" id="2.40.10.120">
    <property type="match status" value="1"/>
</dbReference>
<protein>
    <submittedName>
        <fullName evidence="6 7">Trypsin</fullName>
    </submittedName>
</protein>
<keyword evidence="2" id="KW-0645">Protease</keyword>
<dbReference type="SUPFAM" id="SSF50156">
    <property type="entry name" value="PDZ domain-like"/>
    <property type="match status" value="1"/>
</dbReference>
<evidence type="ECO:0000259" key="5">
    <source>
        <dbReference type="PROSITE" id="PS50106"/>
    </source>
</evidence>
<reference evidence="8" key="2">
    <citation type="submission" date="2017-09" db="EMBL/GenBank/DDBJ databases">
        <title>FDA dAtabase for Regulatory Grade micrObial Sequences (FDA-ARGOS): Supporting development and validation of Infectious Disease Dx tests.</title>
        <authorList>
            <person name="Minogue T."/>
            <person name="Wolcott M."/>
            <person name="Wasieloski L."/>
            <person name="Aguilar W."/>
            <person name="Moore D."/>
            <person name="Tallon L."/>
            <person name="Sadzewicz L."/>
            <person name="Ott S."/>
            <person name="Zhao X."/>
            <person name="Nagaraj S."/>
            <person name="Vavikolanu K."/>
            <person name="Aluvathingal J."/>
            <person name="Nadendla S."/>
            <person name="Sichtig H."/>
        </authorList>
    </citation>
    <scope>NUCLEOTIDE SEQUENCE [LARGE SCALE GENOMIC DNA]</scope>
    <source>
        <strain evidence="8">FDAARGOS_369</strain>
    </source>
</reference>
<dbReference type="InterPro" id="IPR009003">
    <property type="entry name" value="Peptidase_S1_PA"/>
</dbReference>
<dbReference type="PRINTS" id="PR00834">
    <property type="entry name" value="PROTEASES2C"/>
</dbReference>
<evidence type="ECO:0000256" key="3">
    <source>
        <dbReference type="ARBA" id="ARBA00022801"/>
    </source>
</evidence>
<evidence type="ECO:0000313" key="6">
    <source>
        <dbReference type="EMBL" id="ATF63709.1"/>
    </source>
</evidence>
<evidence type="ECO:0000256" key="4">
    <source>
        <dbReference type="SAM" id="MobiDB-lite"/>
    </source>
</evidence>
<dbReference type="InterPro" id="IPR001478">
    <property type="entry name" value="PDZ"/>
</dbReference>
<dbReference type="GO" id="GO:0006508">
    <property type="term" value="P:proteolysis"/>
    <property type="evidence" value="ECO:0007669"/>
    <property type="project" value="UniProtKB-KW"/>
</dbReference>
<dbReference type="AlphaFoldDB" id="A0A291DHG1"/>
<dbReference type="Gene3D" id="2.30.42.10">
    <property type="match status" value="1"/>
</dbReference>
<dbReference type="SMART" id="SM00228">
    <property type="entry name" value="PDZ"/>
    <property type="match status" value="1"/>
</dbReference>
<accession>A0A291DHG1</accession>
<gene>
    <name evidence="6" type="ORF">CO690_08465</name>
    <name evidence="7" type="ORF">HXO65_04810</name>
</gene>
<dbReference type="PROSITE" id="PS50106">
    <property type="entry name" value="PDZ"/>
    <property type="match status" value="1"/>
</dbReference>
<evidence type="ECO:0000256" key="1">
    <source>
        <dbReference type="ARBA" id="ARBA00010541"/>
    </source>
</evidence>
<dbReference type="EMBL" id="CP023510">
    <property type="protein sequence ID" value="ATF63709.1"/>
    <property type="molecule type" value="Genomic_DNA"/>
</dbReference>
<feature type="region of interest" description="Disordered" evidence="4">
    <location>
        <begin position="1"/>
        <end position="21"/>
    </location>
</feature>
<dbReference type="SUPFAM" id="SSF50494">
    <property type="entry name" value="Trypsin-like serine proteases"/>
    <property type="match status" value="1"/>
</dbReference>
<reference evidence="7" key="3">
    <citation type="submission" date="2020-04" db="EMBL/GenBank/DDBJ databases">
        <title>Deep metagenomics examines the oral microbiome during advanced dental caries in children, revealing novel taxa and co-occurrences with host molecules.</title>
        <authorList>
            <person name="Baker J.L."/>
            <person name="Morton J.T."/>
            <person name="Dinis M."/>
            <person name="Alvarez R."/>
            <person name="Tran N.C."/>
            <person name="Knight R."/>
            <person name="Edlund A."/>
        </authorList>
    </citation>
    <scope>NUCLEOTIDE SEQUENCE</scope>
    <source>
        <strain evidence="7">JCVI_47_bin.3</strain>
    </source>
</reference>
<keyword evidence="3" id="KW-0378">Hydrolase</keyword>
<dbReference type="Pfam" id="PF13180">
    <property type="entry name" value="PDZ_2"/>
    <property type="match status" value="1"/>
</dbReference>
<dbReference type="RefSeq" id="WP_049349457.1">
    <property type="nucleotide sequence ID" value="NZ_CAUTFY010000052.1"/>
</dbReference>
<dbReference type="InterPro" id="IPR036034">
    <property type="entry name" value="PDZ_sf"/>
</dbReference>
<sequence>MTQNNGWSYGGNDGVTDATRPLQNVNGQASYQPANQQQGQNAYPQAYASPGYTYPQAAAAQVASAQSAPQNTDNNKRYGAGVVLTAALLAALVGGGVGAGVGGGIAASNNSSSSASSRGSVSSNISNSSTVAGVAETAKKVLPSTVTIVASNGSSSGGGSGVILDKEGHILTNHHVVTLESSREASTIEVRLSDGTVRTATVVGLDSAADLAVLKINPSGLDLQPITWGDSSKLVSGEVVVALGAPYRRSESVTSGVVSNANRVQPADAKGQNYIPMVQVDAPINHGNSGGPLVNLKGELVGINAQGQASQDGGTADGMAFSITSNYAKRISSEIIAKGKATHGYLGASVKNSPADTGSGSSKLIPGGVEIASVESNSPAAKAGLRSGDVVIEADGHAVTKSDELNGTVRAAAAGSDLKLKIKRGSSTHDITVTLGDADSQK</sequence>
<name>A0A291DHG1_9MICC</name>
<dbReference type="PANTHER" id="PTHR22939:SF129">
    <property type="entry name" value="SERINE PROTEASE HTRA2, MITOCHONDRIAL"/>
    <property type="match status" value="1"/>
</dbReference>
<comment type="similarity">
    <text evidence="1">Belongs to the peptidase S1C family.</text>
</comment>
<reference evidence="6" key="1">
    <citation type="submission" date="2017-09" db="EMBL/GenBank/DDBJ databases">
        <title>FDA dAtabase for Regulatory Grade micrObial Sequences (FDA-ARGOS): Supporting development and validation of Infectious Disease Dx tests.</title>
        <authorList>
            <person name="Campos J."/>
            <person name="Goldberg B."/>
            <person name="Tallon L."/>
            <person name="Sadzewicz L."/>
            <person name="Ott S."/>
            <person name="Zhao X."/>
            <person name="Nagaraj S."/>
            <person name="Vavikolanu K."/>
            <person name="Aluvathingal J."/>
            <person name="Nadendla S."/>
            <person name="Geyer C."/>
            <person name="Nandy P."/>
            <person name="Hobson J."/>
            <person name="Sichtig H."/>
        </authorList>
    </citation>
    <scope>NUCLEOTIDE SEQUENCE</scope>
    <source>
        <strain evidence="6">FDAARGOS_369</strain>
    </source>
</reference>
<feature type="domain" description="PDZ" evidence="5">
    <location>
        <begin position="335"/>
        <end position="426"/>
    </location>
</feature>